<evidence type="ECO:0000313" key="4">
    <source>
        <dbReference type="Proteomes" id="UP001165297"/>
    </source>
</evidence>
<name>A0ABS8ADU1_9BACT</name>
<dbReference type="Gene3D" id="2.60.120.890">
    <property type="entry name" value="BT2081, beta-jelly-roll domain"/>
    <property type="match status" value="1"/>
</dbReference>
<dbReference type="RefSeq" id="WP_226185884.1">
    <property type="nucleotide sequence ID" value="NZ_JAJADQ010000005.1"/>
</dbReference>
<evidence type="ECO:0000259" key="2">
    <source>
        <dbReference type="Pfam" id="PF18962"/>
    </source>
</evidence>
<feature type="domain" description="Secretion system C-terminal sorting" evidence="2">
    <location>
        <begin position="229"/>
        <end position="307"/>
    </location>
</feature>
<keyword evidence="4" id="KW-1185">Reference proteome</keyword>
<reference evidence="3" key="1">
    <citation type="submission" date="2021-10" db="EMBL/GenBank/DDBJ databases">
        <authorList>
            <person name="Dean J.D."/>
            <person name="Kim M.K."/>
            <person name="Newey C.N."/>
            <person name="Stoker T.S."/>
            <person name="Thompson D.W."/>
            <person name="Grose J.H."/>
        </authorList>
    </citation>
    <scope>NUCLEOTIDE SEQUENCE</scope>
    <source>
        <strain evidence="3">BT635</strain>
    </source>
</reference>
<comment type="caution">
    <text evidence="3">The sequence shown here is derived from an EMBL/GenBank/DDBJ whole genome shotgun (WGS) entry which is preliminary data.</text>
</comment>
<evidence type="ECO:0000256" key="1">
    <source>
        <dbReference type="SAM" id="SignalP"/>
    </source>
</evidence>
<evidence type="ECO:0000313" key="3">
    <source>
        <dbReference type="EMBL" id="MCB2378314.1"/>
    </source>
</evidence>
<dbReference type="InterPro" id="IPR038653">
    <property type="entry name" value="Put_CMD_sf"/>
</dbReference>
<feature type="signal peptide" evidence="1">
    <location>
        <begin position="1"/>
        <end position="24"/>
    </location>
</feature>
<proteinExistence type="predicted"/>
<sequence length="308" mass="32501">MKKIFVRFCLTALGSFTALTAANAQTLPNGTLETWSTRNSALAPTGWFTFDDLLASIGFPFPTATTTRSTDKHAGTYAAQLESKSNPLLQAVIPGILGIGSNPTLESEFPGGIPFTARPASMQFYYKLTGTGAADETAAAQVVLTKWDGTQSNPVAGAAIELTPSAGYTLVTLPLDYLSSVAPDSLRILFVSSTADEPTVGRVLLIDDVVMTGTALPVRNAARNEAVSVYPNPSADGLFMLTHTKEASWSRAAYTVTDATGRVVLRQAAASANSFGPRRVDLRGQGAGVYTLRLETPEGPVVQKLLIP</sequence>
<dbReference type="Proteomes" id="UP001165297">
    <property type="component" value="Unassembled WGS sequence"/>
</dbReference>
<dbReference type="NCBIfam" id="TIGR04183">
    <property type="entry name" value="Por_Secre_tail"/>
    <property type="match status" value="1"/>
</dbReference>
<accession>A0ABS8ADU1</accession>
<dbReference type="InterPro" id="IPR026444">
    <property type="entry name" value="Secre_tail"/>
</dbReference>
<protein>
    <submittedName>
        <fullName evidence="3">T9SS type A sorting domain-containing protein</fullName>
    </submittedName>
</protein>
<gene>
    <name evidence="3" type="ORF">LGH70_12010</name>
</gene>
<keyword evidence="1" id="KW-0732">Signal</keyword>
<organism evidence="3 4">
    <name type="scientific">Hymenobacter nitidus</name>
    <dbReference type="NCBI Taxonomy" id="2880929"/>
    <lineage>
        <taxon>Bacteria</taxon>
        <taxon>Pseudomonadati</taxon>
        <taxon>Bacteroidota</taxon>
        <taxon>Cytophagia</taxon>
        <taxon>Cytophagales</taxon>
        <taxon>Hymenobacteraceae</taxon>
        <taxon>Hymenobacter</taxon>
    </lineage>
</organism>
<dbReference type="Pfam" id="PF18962">
    <property type="entry name" value="Por_Secre_tail"/>
    <property type="match status" value="1"/>
</dbReference>
<feature type="chain" id="PRO_5046977689" evidence="1">
    <location>
        <begin position="25"/>
        <end position="308"/>
    </location>
</feature>
<dbReference type="EMBL" id="JAJADQ010000005">
    <property type="protein sequence ID" value="MCB2378314.1"/>
    <property type="molecule type" value="Genomic_DNA"/>
</dbReference>